<evidence type="ECO:0000256" key="6">
    <source>
        <dbReference type="ARBA" id="ARBA00022679"/>
    </source>
</evidence>
<name>A0A948TI46_9GAMM</name>
<keyword evidence="11" id="KW-0535">Nitrogen fixation</keyword>
<evidence type="ECO:0000256" key="11">
    <source>
        <dbReference type="ARBA" id="ARBA00023231"/>
    </source>
</evidence>
<dbReference type="InterPro" id="IPR015422">
    <property type="entry name" value="PyrdxlP-dep_Trfase_small"/>
</dbReference>
<keyword evidence="10 14" id="KW-0411">Iron-sulfur</keyword>
<dbReference type="GO" id="GO:0046872">
    <property type="term" value="F:metal ion binding"/>
    <property type="evidence" value="ECO:0007669"/>
    <property type="project" value="UniProtKB-KW"/>
</dbReference>
<comment type="caution">
    <text evidence="16">The sequence shown here is derived from an EMBL/GenBank/DDBJ whole genome shotgun (WGS) entry which is preliminary data.</text>
</comment>
<feature type="domain" description="Aminotransferase class V" evidence="15">
    <location>
        <begin position="19"/>
        <end position="380"/>
    </location>
</feature>
<evidence type="ECO:0000256" key="3">
    <source>
        <dbReference type="ARBA" id="ARBA00006490"/>
    </source>
</evidence>
<comment type="function">
    <text evidence="2">Catalyzes the removal of elemental sulfur atoms from cysteine to produce alanine. Seems to participate in the biosynthesis of the nitrogenase metalloclusters by providing the inorganic sulfur required for the Fe-S core formation.</text>
</comment>
<evidence type="ECO:0000256" key="2">
    <source>
        <dbReference type="ARBA" id="ARBA00003120"/>
    </source>
</evidence>
<dbReference type="Proteomes" id="UP000733611">
    <property type="component" value="Unassembled WGS sequence"/>
</dbReference>
<gene>
    <name evidence="16" type="primary">nifS</name>
    <name evidence="16" type="ORF">H9847_10745</name>
</gene>
<dbReference type="Gene3D" id="3.90.1150.10">
    <property type="entry name" value="Aspartate Aminotransferase, domain 1"/>
    <property type="match status" value="1"/>
</dbReference>
<dbReference type="Gene3D" id="3.40.640.10">
    <property type="entry name" value="Type I PLP-dependent aspartate aminotransferase-like (Major domain)"/>
    <property type="match status" value="1"/>
</dbReference>
<evidence type="ECO:0000256" key="4">
    <source>
        <dbReference type="ARBA" id="ARBA00011738"/>
    </source>
</evidence>
<keyword evidence="6 14" id="KW-0808">Transferase</keyword>
<dbReference type="NCBIfam" id="TIGR03402">
    <property type="entry name" value="FeS_nifS"/>
    <property type="match status" value="1"/>
</dbReference>
<dbReference type="GO" id="GO:0030170">
    <property type="term" value="F:pyridoxal phosphate binding"/>
    <property type="evidence" value="ECO:0007669"/>
    <property type="project" value="InterPro"/>
</dbReference>
<protein>
    <recommendedName>
        <fullName evidence="5 14">Cysteine desulfurase</fullName>
        <ecNumber evidence="5 14">2.8.1.7</ecNumber>
    </recommendedName>
    <alternativeName>
        <fullName evidence="12 14">Nitrogenase metalloclusters biosynthesis protein NifS</fullName>
    </alternativeName>
</protein>
<keyword evidence="8 14" id="KW-0663">Pyridoxal phosphate</keyword>
<keyword evidence="9 14" id="KW-0408">Iron</keyword>
<dbReference type="InterPro" id="IPR015421">
    <property type="entry name" value="PyrdxlP-dep_Trfase_major"/>
</dbReference>
<sequence length="422" mass="46454">MSEQQKFDPNDLGAGKGGIYLDNNATTMIDPKVVEAMMPYFTTYYGNASSQHGFGVPVEKAIKKAREQVADLIGAEYPDEIIFTSCASESDNTALWTALWTQKNKDEIVTSKLEHPAIVDTCSFLEARGVKIRYLHANNYGDLDSNEFASLLNDRTALASIMWANNETGNVYDVPSLAQIAADKGVLFHSDAVQAVGKIPVDVKSTQVRMLSFSGHKIHAPKGIGVLYVRRGTRFLPYLHGGHQERGRRAGTENVPYIVGLGVACELAKSHLDELHTRVKALRDKLEQGIVATIPEVIVMGDKGHRTPNTLNVGFKFVEGEAILLMLNEYGIAASSGSACSSDSLEPSHVMQAMNIPFSAAHGTIRFSLSRFTTEAEIDRTLEVLPGIIERLRQLSPYWNQGKPQLKHVDHVFDPDSQERRA</sequence>
<reference evidence="16" key="1">
    <citation type="journal article" date="2021" name="PeerJ">
        <title>Extensive microbial diversity within the chicken gut microbiome revealed by metagenomics and culture.</title>
        <authorList>
            <person name="Gilroy R."/>
            <person name="Ravi A."/>
            <person name="Getino M."/>
            <person name="Pursley I."/>
            <person name="Horton D.L."/>
            <person name="Alikhan N.F."/>
            <person name="Baker D."/>
            <person name="Gharbi K."/>
            <person name="Hall N."/>
            <person name="Watson M."/>
            <person name="Adriaenssens E.M."/>
            <person name="Foster-Nyarko E."/>
            <person name="Jarju S."/>
            <person name="Secka A."/>
            <person name="Antonio M."/>
            <person name="Oren A."/>
            <person name="Chaudhuri R.R."/>
            <person name="La Ragione R."/>
            <person name="Hildebrand F."/>
            <person name="Pallen M.J."/>
        </authorList>
    </citation>
    <scope>NUCLEOTIDE SEQUENCE</scope>
    <source>
        <strain evidence="16">378</strain>
    </source>
</reference>
<dbReference type="GO" id="GO:0006520">
    <property type="term" value="P:amino acid metabolic process"/>
    <property type="evidence" value="ECO:0007669"/>
    <property type="project" value="InterPro"/>
</dbReference>
<evidence type="ECO:0000256" key="14">
    <source>
        <dbReference type="RuleBase" id="RU364075"/>
    </source>
</evidence>
<dbReference type="InterPro" id="IPR015424">
    <property type="entry name" value="PyrdxlP-dep_Trfase"/>
</dbReference>
<dbReference type="PIRSF" id="PIRSF005572">
    <property type="entry name" value="NifS"/>
    <property type="match status" value="1"/>
</dbReference>
<comment type="similarity">
    <text evidence="3 14">Belongs to the class-V pyridoxal-phosphate-dependent aminotransferase family. NifS/IscS subfamily.</text>
</comment>
<evidence type="ECO:0000313" key="16">
    <source>
        <dbReference type="EMBL" id="MBU3845319.1"/>
    </source>
</evidence>
<comment type="cofactor">
    <cofactor evidence="1 14">
        <name>pyridoxal 5'-phosphate</name>
        <dbReference type="ChEBI" id="CHEBI:597326"/>
    </cofactor>
</comment>
<evidence type="ECO:0000256" key="7">
    <source>
        <dbReference type="ARBA" id="ARBA00022723"/>
    </source>
</evidence>
<comment type="catalytic activity">
    <reaction evidence="13 14">
        <text>(sulfur carrier)-H + L-cysteine = (sulfur carrier)-SH + L-alanine</text>
        <dbReference type="Rhea" id="RHEA:43892"/>
        <dbReference type="Rhea" id="RHEA-COMP:14737"/>
        <dbReference type="Rhea" id="RHEA-COMP:14739"/>
        <dbReference type="ChEBI" id="CHEBI:29917"/>
        <dbReference type="ChEBI" id="CHEBI:35235"/>
        <dbReference type="ChEBI" id="CHEBI:57972"/>
        <dbReference type="ChEBI" id="CHEBI:64428"/>
        <dbReference type="EC" id="2.8.1.7"/>
    </reaction>
</comment>
<evidence type="ECO:0000256" key="5">
    <source>
        <dbReference type="ARBA" id="ARBA00012239"/>
    </source>
</evidence>
<evidence type="ECO:0000313" key="17">
    <source>
        <dbReference type="Proteomes" id="UP000733611"/>
    </source>
</evidence>
<dbReference type="EC" id="2.8.1.7" evidence="5 14"/>
<dbReference type="Pfam" id="PF00266">
    <property type="entry name" value="Aminotran_5"/>
    <property type="match status" value="1"/>
</dbReference>
<organism evidence="16 17">
    <name type="scientific">Candidatus Anaerobiospirillum pullicola</name>
    <dbReference type="NCBI Taxonomy" id="2838451"/>
    <lineage>
        <taxon>Bacteria</taxon>
        <taxon>Pseudomonadati</taxon>
        <taxon>Pseudomonadota</taxon>
        <taxon>Gammaproteobacteria</taxon>
        <taxon>Aeromonadales</taxon>
        <taxon>Succinivibrionaceae</taxon>
        <taxon>Anaerobiospirillum</taxon>
    </lineage>
</organism>
<evidence type="ECO:0000259" key="15">
    <source>
        <dbReference type="Pfam" id="PF00266"/>
    </source>
</evidence>
<comment type="subunit">
    <text evidence="4">Homodimer.</text>
</comment>
<dbReference type="AlphaFoldDB" id="A0A948TI46"/>
<dbReference type="PANTHER" id="PTHR11601:SF34">
    <property type="entry name" value="CYSTEINE DESULFURASE"/>
    <property type="match status" value="1"/>
</dbReference>
<reference evidence="16" key="2">
    <citation type="submission" date="2021-04" db="EMBL/GenBank/DDBJ databases">
        <authorList>
            <person name="Gilroy R."/>
        </authorList>
    </citation>
    <scope>NUCLEOTIDE SEQUENCE</scope>
    <source>
        <strain evidence="16">378</strain>
    </source>
</reference>
<dbReference type="SUPFAM" id="SSF53383">
    <property type="entry name" value="PLP-dependent transferases"/>
    <property type="match status" value="1"/>
</dbReference>
<evidence type="ECO:0000256" key="9">
    <source>
        <dbReference type="ARBA" id="ARBA00023004"/>
    </source>
</evidence>
<dbReference type="GO" id="GO:0051536">
    <property type="term" value="F:iron-sulfur cluster binding"/>
    <property type="evidence" value="ECO:0007669"/>
    <property type="project" value="UniProtKB-KW"/>
</dbReference>
<dbReference type="InterPro" id="IPR016454">
    <property type="entry name" value="Cysteine_dSase"/>
</dbReference>
<keyword evidence="7 14" id="KW-0479">Metal-binding</keyword>
<dbReference type="InterPro" id="IPR000192">
    <property type="entry name" value="Aminotrans_V_dom"/>
</dbReference>
<dbReference type="EMBL" id="JAHLFE010000221">
    <property type="protein sequence ID" value="MBU3845319.1"/>
    <property type="molecule type" value="Genomic_DNA"/>
</dbReference>
<dbReference type="FunFam" id="3.40.640.10:FF:000084">
    <property type="entry name" value="IscS-like cysteine desulfurase"/>
    <property type="match status" value="1"/>
</dbReference>
<evidence type="ECO:0000256" key="8">
    <source>
        <dbReference type="ARBA" id="ARBA00022898"/>
    </source>
</evidence>
<dbReference type="Gene3D" id="1.10.260.50">
    <property type="match status" value="1"/>
</dbReference>
<accession>A0A948TI46</accession>
<dbReference type="PANTHER" id="PTHR11601">
    <property type="entry name" value="CYSTEINE DESULFURYLASE FAMILY MEMBER"/>
    <property type="match status" value="1"/>
</dbReference>
<evidence type="ECO:0000256" key="10">
    <source>
        <dbReference type="ARBA" id="ARBA00023014"/>
    </source>
</evidence>
<evidence type="ECO:0000256" key="13">
    <source>
        <dbReference type="ARBA" id="ARBA00050776"/>
    </source>
</evidence>
<evidence type="ECO:0000256" key="12">
    <source>
        <dbReference type="ARBA" id="ARBA00031911"/>
    </source>
</evidence>
<evidence type="ECO:0000256" key="1">
    <source>
        <dbReference type="ARBA" id="ARBA00001933"/>
    </source>
</evidence>
<proteinExistence type="inferred from homology"/>
<dbReference type="GO" id="GO:0031071">
    <property type="term" value="F:cysteine desulfurase activity"/>
    <property type="evidence" value="ECO:0007669"/>
    <property type="project" value="UniProtKB-EC"/>
</dbReference>
<dbReference type="InterPro" id="IPR017772">
    <property type="entry name" value="Cys_deSase_NifS_bac/arc"/>
</dbReference>